<name>A0A4Y8IVK4_9BACI</name>
<dbReference type="OrthoDB" id="2967172at2"/>
<organism evidence="1 2">
    <name type="scientific">Filobacillus milosensis</name>
    <dbReference type="NCBI Taxonomy" id="94137"/>
    <lineage>
        <taxon>Bacteria</taxon>
        <taxon>Bacillati</taxon>
        <taxon>Bacillota</taxon>
        <taxon>Bacilli</taxon>
        <taxon>Bacillales</taxon>
        <taxon>Bacillaceae</taxon>
        <taxon>Filobacillus</taxon>
    </lineage>
</organism>
<dbReference type="PROSITE" id="PS51257">
    <property type="entry name" value="PROKAR_LIPOPROTEIN"/>
    <property type="match status" value="1"/>
</dbReference>
<dbReference type="Pfam" id="PF14042">
    <property type="entry name" value="DUF4247"/>
    <property type="match status" value="1"/>
</dbReference>
<evidence type="ECO:0000313" key="1">
    <source>
        <dbReference type="EMBL" id="TFB25113.1"/>
    </source>
</evidence>
<sequence>MVVKRLAFLLILFLFLAGCGIEDSIEDKYPRADIVYDQNGNESNVYRAFNTSVQSVSNEIRDIEEPQDMAEKDGNVMMLYDDFLVYIYPDINNSDVLIEVSDDDFIEDNYDSDHFHKYGVFKKTKKYYGINNMTSGKYRGYIGESGKYVRNTGGFPSIRFGSMTRGGGPGVGK</sequence>
<comment type="caution">
    <text evidence="1">The sequence shown here is derived from an EMBL/GenBank/DDBJ whole genome shotgun (WGS) entry which is preliminary data.</text>
</comment>
<evidence type="ECO:0000313" key="2">
    <source>
        <dbReference type="Proteomes" id="UP000297975"/>
    </source>
</evidence>
<dbReference type="InterPro" id="IPR025341">
    <property type="entry name" value="DUF4247"/>
</dbReference>
<proteinExistence type="predicted"/>
<reference evidence="1 2" key="1">
    <citation type="submission" date="2019-03" db="EMBL/GenBank/DDBJ databases">
        <authorList>
            <person name="He R.-H."/>
        </authorList>
    </citation>
    <scope>NUCLEOTIDE SEQUENCE [LARGE SCALE GENOMIC DNA]</scope>
    <source>
        <strain evidence="2">SH 714</strain>
    </source>
</reference>
<dbReference type="Proteomes" id="UP000297975">
    <property type="component" value="Unassembled WGS sequence"/>
</dbReference>
<protein>
    <submittedName>
        <fullName evidence="1">DUF4247 domain-containing protein</fullName>
    </submittedName>
</protein>
<accession>A0A4Y8IVK4</accession>
<dbReference type="AlphaFoldDB" id="A0A4Y8IVK4"/>
<dbReference type="RefSeq" id="WP_134338571.1">
    <property type="nucleotide sequence ID" value="NZ_SOPW01000001.1"/>
</dbReference>
<gene>
    <name evidence="1" type="ORF">E3U55_01590</name>
</gene>
<dbReference type="EMBL" id="SOPW01000001">
    <property type="protein sequence ID" value="TFB25113.1"/>
    <property type="molecule type" value="Genomic_DNA"/>
</dbReference>
<keyword evidence="2" id="KW-1185">Reference proteome</keyword>